<proteinExistence type="inferred from homology"/>
<keyword evidence="2" id="KW-0560">Oxidoreductase</keyword>
<evidence type="ECO:0000256" key="2">
    <source>
        <dbReference type="ARBA" id="ARBA00023002"/>
    </source>
</evidence>
<comment type="similarity">
    <text evidence="1 3">Belongs to the short-chain dehydrogenases/reductases (SDR) family.</text>
</comment>
<dbReference type="RefSeq" id="WP_071455492.1">
    <property type="nucleotide sequence ID" value="NZ_CP017675.1"/>
</dbReference>
<dbReference type="PRINTS" id="PR00081">
    <property type="entry name" value="GDHRDH"/>
</dbReference>
<organism evidence="4 5">
    <name type="scientific">Gloeomargarita lithophora Alchichica-D10</name>
    <dbReference type="NCBI Taxonomy" id="1188229"/>
    <lineage>
        <taxon>Bacteria</taxon>
        <taxon>Bacillati</taxon>
        <taxon>Cyanobacteriota</taxon>
        <taxon>Cyanophyceae</taxon>
        <taxon>Gloeomargaritales</taxon>
        <taxon>Gloeomargaritaceae</taxon>
        <taxon>Gloeomargarita</taxon>
    </lineage>
</organism>
<evidence type="ECO:0000313" key="5">
    <source>
        <dbReference type="Proteomes" id="UP000180235"/>
    </source>
</evidence>
<gene>
    <name evidence="4" type="ORF">GlitD10_2815</name>
</gene>
<evidence type="ECO:0000313" key="4">
    <source>
        <dbReference type="EMBL" id="APB35159.1"/>
    </source>
</evidence>
<protein>
    <submittedName>
        <fullName evidence="4">Short-chain dehydrogenase/reductase SDR</fullName>
    </submittedName>
</protein>
<dbReference type="SUPFAM" id="SSF51735">
    <property type="entry name" value="NAD(P)-binding Rossmann-fold domains"/>
    <property type="match status" value="1"/>
</dbReference>
<dbReference type="Gene3D" id="3.40.50.720">
    <property type="entry name" value="NAD(P)-binding Rossmann-like Domain"/>
    <property type="match status" value="1"/>
</dbReference>
<evidence type="ECO:0000256" key="1">
    <source>
        <dbReference type="ARBA" id="ARBA00006484"/>
    </source>
</evidence>
<dbReference type="AlphaFoldDB" id="A0A1J0AGW7"/>
<dbReference type="InterPro" id="IPR036291">
    <property type="entry name" value="NAD(P)-bd_dom_sf"/>
</dbReference>
<evidence type="ECO:0000256" key="3">
    <source>
        <dbReference type="RuleBase" id="RU000363"/>
    </source>
</evidence>
<dbReference type="OrthoDB" id="9808814at2"/>
<dbReference type="GO" id="GO:0016491">
    <property type="term" value="F:oxidoreductase activity"/>
    <property type="evidence" value="ECO:0007669"/>
    <property type="project" value="UniProtKB-KW"/>
</dbReference>
<dbReference type="PANTHER" id="PTHR43086">
    <property type="entry name" value="VERY-LONG-CHAIN 3-OXOOACYL-COA REDUCTASE"/>
    <property type="match status" value="1"/>
</dbReference>
<dbReference type="PRINTS" id="PR00080">
    <property type="entry name" value="SDRFAMILY"/>
</dbReference>
<dbReference type="PANTHER" id="PTHR43086:SF3">
    <property type="entry name" value="NADP-DEPENDENT 3-HYDROXY ACID DEHYDROGENASE YDFG"/>
    <property type="match status" value="1"/>
</dbReference>
<reference evidence="4 5" key="1">
    <citation type="submission" date="2016-10" db="EMBL/GenBank/DDBJ databases">
        <title>Description of Gloeomargarita lithophora gen. nov., sp. nov., a thylakoid-bearing basal-branching cyanobacterium with intracellular carbonates, and proposal for Gloeomargaritales ord. nov.</title>
        <authorList>
            <person name="Moreira D."/>
            <person name="Tavera R."/>
            <person name="Benzerara K."/>
            <person name="Skouri-Panet F."/>
            <person name="Couradeau E."/>
            <person name="Gerard E."/>
            <person name="Loussert C."/>
            <person name="Novelo E."/>
            <person name="Zivanovic Y."/>
            <person name="Lopez-Garcia P."/>
        </authorList>
    </citation>
    <scope>NUCLEOTIDE SEQUENCE [LARGE SCALE GENOMIC DNA]</scope>
    <source>
        <strain evidence="4 5">D10</strain>
    </source>
</reference>
<keyword evidence="5" id="KW-1185">Reference proteome</keyword>
<dbReference type="STRING" id="1188229.GlitD10_2815"/>
<name>A0A1J0AGW7_9CYAN</name>
<accession>A0A1J0AGW7</accession>
<dbReference type="KEGG" id="glt:GlitD10_2815"/>
<dbReference type="Pfam" id="PF00106">
    <property type="entry name" value="adh_short"/>
    <property type="match status" value="1"/>
</dbReference>
<dbReference type="Proteomes" id="UP000180235">
    <property type="component" value="Chromosome"/>
</dbReference>
<sequence>MKFTYAGKTALVTGASTGIGAIFAEELAQRGCALILTARSLERLNVLASKLQEQYKVNTLTIPADLAQPPAVTALVAEINAQGRPVDILVNNAGFSTHGAFHTIDPVEEAALIQVNVAALVALTHVFLPGMVERRSGLVINVASVLGFYPLPYQAVYSASKAFVRSLTEALWAEYQGSGVQFFALCPGPTATEFFQRMGQDLRMQKMSPAAVVRFTFRVLERGLPWGIPGWQNRLLSGFLPAITPRPWLLKQLAQVSRRLYGIGG</sequence>
<dbReference type="InterPro" id="IPR002347">
    <property type="entry name" value="SDR_fam"/>
</dbReference>
<dbReference type="EMBL" id="CP017675">
    <property type="protein sequence ID" value="APB35159.1"/>
    <property type="molecule type" value="Genomic_DNA"/>
</dbReference>
<dbReference type="PIRSF" id="PIRSF000126">
    <property type="entry name" value="11-beta-HSD1"/>
    <property type="match status" value="1"/>
</dbReference>